<feature type="region of interest" description="Disordered" evidence="1">
    <location>
        <begin position="201"/>
        <end position="223"/>
    </location>
</feature>
<feature type="region of interest" description="Disordered" evidence="1">
    <location>
        <begin position="361"/>
        <end position="426"/>
    </location>
</feature>
<dbReference type="OMA" id="DACLLSW"/>
<feature type="compositionally biased region" description="Low complexity" evidence="1">
    <location>
        <begin position="398"/>
        <end position="421"/>
    </location>
</feature>
<reference evidence="2" key="2">
    <citation type="submission" date="2013-10" db="EMBL/GenBank/DDBJ databases">
        <authorList>
            <person name="Aslett M."/>
        </authorList>
    </citation>
    <scope>NUCLEOTIDE SEQUENCE [LARGE SCALE GENOMIC DNA]</scope>
    <source>
        <strain evidence="2">Houghton</strain>
    </source>
</reference>
<dbReference type="EMBL" id="HG675744">
    <property type="protein sequence ID" value="CDJ42896.1"/>
    <property type="molecule type" value="Genomic_DNA"/>
</dbReference>
<protein>
    <submittedName>
        <fullName evidence="2">Uncharacterized protein</fullName>
    </submittedName>
</protein>
<reference evidence="2" key="1">
    <citation type="submission" date="2013-10" db="EMBL/GenBank/DDBJ databases">
        <title>Genomic analysis of the causative agents of coccidiosis in chickens.</title>
        <authorList>
            <person name="Reid A.J."/>
            <person name="Blake D."/>
            <person name="Billington K."/>
            <person name="Browne H."/>
            <person name="Dunn M."/>
            <person name="Hung S."/>
            <person name="Kawahara F."/>
            <person name="Miranda-Saavedra D."/>
            <person name="Mourier T."/>
            <person name="Nagra H."/>
            <person name="Otto T.D."/>
            <person name="Rawlings N."/>
            <person name="Sanchez A."/>
            <person name="Sanders M."/>
            <person name="Subramaniam C."/>
            <person name="Tay Y."/>
            <person name="Dear P."/>
            <person name="Doerig C."/>
            <person name="Gruber A."/>
            <person name="Parkinson J."/>
            <person name="Shirley M."/>
            <person name="Wan K.L."/>
            <person name="Berriman M."/>
            <person name="Tomley F."/>
            <person name="Pain A."/>
        </authorList>
    </citation>
    <scope>NUCLEOTIDE SEQUENCE [LARGE SCALE GENOMIC DNA]</scope>
    <source>
        <strain evidence="2">Houghton</strain>
    </source>
</reference>
<proteinExistence type="predicted"/>
<organism evidence="2 3">
    <name type="scientific">Eimeria tenella</name>
    <name type="common">Coccidian parasite</name>
    <dbReference type="NCBI Taxonomy" id="5802"/>
    <lineage>
        <taxon>Eukaryota</taxon>
        <taxon>Sar</taxon>
        <taxon>Alveolata</taxon>
        <taxon>Apicomplexa</taxon>
        <taxon>Conoidasida</taxon>
        <taxon>Coccidia</taxon>
        <taxon>Eucoccidiorida</taxon>
        <taxon>Eimeriorina</taxon>
        <taxon>Eimeriidae</taxon>
        <taxon>Eimeria</taxon>
    </lineage>
</organism>
<evidence type="ECO:0000256" key="1">
    <source>
        <dbReference type="SAM" id="MobiDB-lite"/>
    </source>
</evidence>
<sequence>MFFRRDGVEPSASQLPKARYSLRVEGGLPLLKLFSHALTRHPYNQQVFLVASDGSQGSTAGAQSALKAAISCVANKSCCLCLRNVRLESFLHLPLQQLLLKRWQGSALTWRGPGSAAACSGAPAADGAGVSCQVVGDTGGDMNTACLQNDGIMILKLDRFTAQVLGLDTWMRLPHFMRKSLPPGTRYLKIDVQHPAVLRHQKSPREDVHHSQTQSQWPDREMQTGYPPSRLYVKLQRSLSSLEPVDVLASTSPPEGDCESVEARRRMAEQLQLLVRAGGSPDATCHLVQLQCRLSDYRGGIMDMTEEAALAASKMANAHTQQGSDLLMTPDLPFTQMPSRLLLPDWDKFFAAAAVAAPKCRLPSSEHADATVVERQRCSRKTAGRPGVRIPNQAKAQSCLSKASSRRSSSSEPLSPVSSPRQAPPLRPDFLEALQLLHERQKQRRSAKSQHGSNKGQQAAPESAAYTEEALQLAAAPPFRKLPQAEALFTSVTEYLGCLGMDMPVNNDDCGWLREAERRTDPQSIPVASASGGLLHSAAVVSASESLYTWLLSQRPGAWAAITVVGVADTAAAYTGQPHGSDISGESTLHFVLCADETDSVRGALLQTISACDAATSLP</sequence>
<gene>
    <name evidence="2" type="ORF">ETH_00009195</name>
</gene>
<dbReference type="VEuPathDB" id="ToxoDB:ETH_00009195"/>
<evidence type="ECO:0000313" key="3">
    <source>
        <dbReference type="Proteomes" id="UP000030747"/>
    </source>
</evidence>
<feature type="region of interest" description="Disordered" evidence="1">
    <location>
        <begin position="439"/>
        <end position="465"/>
    </location>
</feature>
<dbReference type="GeneID" id="25251040"/>
<evidence type="ECO:0000313" key="2">
    <source>
        <dbReference type="EMBL" id="CDJ42896.1"/>
    </source>
</evidence>
<dbReference type="AlphaFoldDB" id="U6KY54"/>
<dbReference type="OrthoDB" id="346389at2759"/>
<name>U6KY54_EIMTE</name>
<keyword evidence="3" id="KW-1185">Reference proteome</keyword>
<dbReference type="RefSeq" id="XP_013233646.1">
    <property type="nucleotide sequence ID" value="XM_013378192.1"/>
</dbReference>
<dbReference type="VEuPathDB" id="ToxoDB:ETH2_1027700"/>
<feature type="compositionally biased region" description="Basic and acidic residues" evidence="1">
    <location>
        <begin position="364"/>
        <end position="377"/>
    </location>
</feature>
<dbReference type="Proteomes" id="UP000030747">
    <property type="component" value="Unassembled WGS sequence"/>
</dbReference>
<accession>U6KY54</accession>